<dbReference type="InterPro" id="IPR008930">
    <property type="entry name" value="Terpenoid_cyclase/PrenylTrfase"/>
</dbReference>
<feature type="compositionally biased region" description="Low complexity" evidence="1">
    <location>
        <begin position="25"/>
        <end position="35"/>
    </location>
</feature>
<dbReference type="Proteomes" id="UP001500840">
    <property type="component" value="Unassembled WGS sequence"/>
</dbReference>
<name>A0ABP8NWL3_9BACT</name>
<dbReference type="RefSeq" id="WP_345328299.1">
    <property type="nucleotide sequence ID" value="NZ_BAABGA010000120.1"/>
</dbReference>
<reference evidence="3" key="1">
    <citation type="journal article" date="2019" name="Int. J. Syst. Evol. Microbiol.">
        <title>The Global Catalogue of Microorganisms (GCM) 10K type strain sequencing project: providing services to taxonomists for standard genome sequencing and annotation.</title>
        <authorList>
            <consortium name="The Broad Institute Genomics Platform"/>
            <consortium name="The Broad Institute Genome Sequencing Center for Infectious Disease"/>
            <person name="Wu L."/>
            <person name="Ma J."/>
        </authorList>
    </citation>
    <scope>NUCLEOTIDE SEQUENCE [LARGE SCALE GENOMIC DNA]</scope>
    <source>
        <strain evidence="3">JCM 17759</strain>
    </source>
</reference>
<keyword evidence="3" id="KW-1185">Reference proteome</keyword>
<dbReference type="EMBL" id="BAABGA010000120">
    <property type="protein sequence ID" value="GAA4472423.1"/>
    <property type="molecule type" value="Genomic_DNA"/>
</dbReference>
<feature type="region of interest" description="Disordered" evidence="1">
    <location>
        <begin position="1"/>
        <end position="35"/>
    </location>
</feature>
<organism evidence="2 3">
    <name type="scientific">Novipirellula rosea</name>
    <dbReference type="NCBI Taxonomy" id="1031540"/>
    <lineage>
        <taxon>Bacteria</taxon>
        <taxon>Pseudomonadati</taxon>
        <taxon>Planctomycetota</taxon>
        <taxon>Planctomycetia</taxon>
        <taxon>Pirellulales</taxon>
        <taxon>Pirellulaceae</taxon>
        <taxon>Novipirellula</taxon>
    </lineage>
</organism>
<dbReference type="Gene3D" id="1.50.10.20">
    <property type="match status" value="1"/>
</dbReference>
<protein>
    <recommendedName>
        <fullName evidence="4">Squalene cyclase C-terminal domain-containing protein</fullName>
    </recommendedName>
</protein>
<accession>A0ABP8NWL3</accession>
<comment type="caution">
    <text evidence="2">The sequence shown here is derived from an EMBL/GenBank/DDBJ whole genome shotgun (WGS) entry which is preliminary data.</text>
</comment>
<sequence length="348" mass="38400">MIKINRNRLNPNDSNGGDMEVNTAPVSTTPVSTPPVSTAQWVEQQTKRLDAQPIVGYFPGDPPSAESVAFAALAACAYRRPAAAATACRRLLDSQLGDGSVAVWLDDKGPFWPTSLACIAWRRFEKQWPEQAKSWCRDAYEKGLDYLLNCGGEKIARNEIIGHDTELVGWPWVLGTHSWIEPTAMAVLAMRHCDRANHPRAIEATKLLLDRQLPSGGANYGNTFVLGQVLRPHVLPSAMCVVALHRITPVPDGLATTVRYLQQELNRPIAATSLAWTIHALVSAAWDSGTGFELEFDWPLRSAIQRLQSMGENPHRQNQMMLAARFRESPLLDLPPLQVVRPTEGTGK</sequence>
<evidence type="ECO:0000313" key="2">
    <source>
        <dbReference type="EMBL" id="GAA4472423.1"/>
    </source>
</evidence>
<dbReference type="SUPFAM" id="SSF48239">
    <property type="entry name" value="Terpenoid cyclases/Protein prenyltransferases"/>
    <property type="match status" value="1"/>
</dbReference>
<proteinExistence type="predicted"/>
<evidence type="ECO:0008006" key="4">
    <source>
        <dbReference type="Google" id="ProtNLM"/>
    </source>
</evidence>
<evidence type="ECO:0000313" key="3">
    <source>
        <dbReference type="Proteomes" id="UP001500840"/>
    </source>
</evidence>
<gene>
    <name evidence="2" type="ORF">GCM10023156_68850</name>
</gene>
<evidence type="ECO:0000256" key="1">
    <source>
        <dbReference type="SAM" id="MobiDB-lite"/>
    </source>
</evidence>